<keyword evidence="2" id="KW-0808">Transferase</keyword>
<dbReference type="Pfam" id="PF13657">
    <property type="entry name" value="Couple_hipA"/>
    <property type="match status" value="1"/>
</dbReference>
<dbReference type="InterPro" id="IPR012893">
    <property type="entry name" value="HipA-like_C"/>
</dbReference>
<dbReference type="NCBIfam" id="TIGR03071">
    <property type="entry name" value="couple_hipA"/>
    <property type="match status" value="1"/>
</dbReference>
<dbReference type="AlphaFoldDB" id="A0A364JRY4"/>
<dbReference type="Gene3D" id="1.10.1070.20">
    <property type="match status" value="1"/>
</dbReference>
<gene>
    <name evidence="6" type="ORF">C7374_12323</name>
</gene>
<accession>A0A364JRY4</accession>
<dbReference type="PANTHER" id="PTHR37419:SF1">
    <property type="entry name" value="SERINE_THREONINE-PROTEIN KINASE TOXIN HIPA"/>
    <property type="match status" value="1"/>
</dbReference>
<dbReference type="Pfam" id="PF07804">
    <property type="entry name" value="HipA_C"/>
    <property type="match status" value="1"/>
</dbReference>
<dbReference type="InterPro" id="IPR017508">
    <property type="entry name" value="HipA_N1"/>
</dbReference>
<comment type="caution">
    <text evidence="6">The sequence shown here is derived from an EMBL/GenBank/DDBJ whole genome shotgun (WGS) entry which is preliminary data.</text>
</comment>
<reference evidence="6 7" key="1">
    <citation type="submission" date="2018-06" db="EMBL/GenBank/DDBJ databases">
        <title>Genomic Encyclopedia of Type Strains, Phase IV (KMG-IV): sequencing the most valuable type-strain genomes for metagenomic binning, comparative biology and taxonomic classification.</title>
        <authorList>
            <person name="Goeker M."/>
        </authorList>
    </citation>
    <scope>NUCLEOTIDE SEQUENCE [LARGE SCALE GENOMIC DNA]</scope>
    <source>
        <strain evidence="6 7">DSM 26720</strain>
    </source>
</reference>
<evidence type="ECO:0000256" key="3">
    <source>
        <dbReference type="ARBA" id="ARBA00022777"/>
    </source>
</evidence>
<evidence type="ECO:0000313" key="7">
    <source>
        <dbReference type="Proteomes" id="UP000249453"/>
    </source>
</evidence>
<comment type="similarity">
    <text evidence="1">Belongs to the HipA Ser/Thr kinase family.</text>
</comment>
<dbReference type="OrthoDB" id="9805913at2"/>
<name>A0A364JRY4_9HYPH</name>
<organism evidence="6 7">
    <name type="scientific">Falsochrobactrum ovis</name>
    <dbReference type="NCBI Taxonomy" id="1293442"/>
    <lineage>
        <taxon>Bacteria</taxon>
        <taxon>Pseudomonadati</taxon>
        <taxon>Pseudomonadota</taxon>
        <taxon>Alphaproteobacteria</taxon>
        <taxon>Hyphomicrobiales</taxon>
        <taxon>Brucellaceae</taxon>
        <taxon>Falsochrobactrum</taxon>
    </lineage>
</organism>
<protein>
    <submittedName>
        <fullName evidence="6">Serine/threonine-protein kinase HipA</fullName>
    </submittedName>
</protein>
<feature type="domain" description="HipA-like C-terminal" evidence="4">
    <location>
        <begin position="142"/>
        <end position="380"/>
    </location>
</feature>
<dbReference type="InterPro" id="IPR052028">
    <property type="entry name" value="HipA_Ser/Thr_kinase"/>
</dbReference>
<feature type="domain" description="HipA N-terminal subdomain 1" evidence="5">
    <location>
        <begin position="7"/>
        <end position="111"/>
    </location>
</feature>
<evidence type="ECO:0000259" key="5">
    <source>
        <dbReference type="Pfam" id="PF13657"/>
    </source>
</evidence>
<proteinExistence type="inferred from homology"/>
<keyword evidence="7" id="KW-1185">Reference proteome</keyword>
<evidence type="ECO:0000313" key="6">
    <source>
        <dbReference type="EMBL" id="RAK25530.1"/>
    </source>
</evidence>
<dbReference type="RefSeq" id="WP_111576421.1">
    <property type="nucleotide sequence ID" value="NZ_JBHEEY010000023.1"/>
</dbReference>
<dbReference type="GO" id="GO:0004674">
    <property type="term" value="F:protein serine/threonine kinase activity"/>
    <property type="evidence" value="ECO:0007669"/>
    <property type="project" value="TreeGrafter"/>
</dbReference>
<evidence type="ECO:0000256" key="2">
    <source>
        <dbReference type="ARBA" id="ARBA00022679"/>
    </source>
</evidence>
<evidence type="ECO:0000259" key="4">
    <source>
        <dbReference type="Pfam" id="PF07804"/>
    </source>
</evidence>
<dbReference type="Proteomes" id="UP000249453">
    <property type="component" value="Unassembled WGS sequence"/>
</dbReference>
<sequence>MPDVSVLTVRLYDQEIGTITYVGGERTLFAFNEAYVGNPDRPTLGLRFKDQFGDLLTDFRPYKIRLMPFFSNLLPEGHLRKYLAEKAGIHADREFFLLWVLGQDLPGAITVTPADGEAWPDAAYDEPEGEIAKAAAEDALRFSLAGVQLKFSAVTHPGGGLTIPASGVGGDWIVKLPSREFPKVPENEFSMMSLAKSVGINVPSIDLVDVSAIGNMPEGIEQLGQKAFVIERFDRNSEGGVTHIEDFAQVFGVYPEDKYKKASFRNLISVVAAESDHDDIAEFIRRLTFNVLIGNGDMHLKNWSLIYPDRRHARLSPAYDFVSTIPYIPNDQSALTFSRTKDFAGYTIDELEHLAAKAALPRKLVTDTAKETVSLFMDQWASEKSHLPMDGKVVETIDKHLEKLPIVTGAA</sequence>
<dbReference type="PANTHER" id="PTHR37419">
    <property type="entry name" value="SERINE/THREONINE-PROTEIN KINASE TOXIN HIPA"/>
    <property type="match status" value="1"/>
</dbReference>
<dbReference type="GO" id="GO:0005829">
    <property type="term" value="C:cytosol"/>
    <property type="evidence" value="ECO:0007669"/>
    <property type="project" value="TreeGrafter"/>
</dbReference>
<keyword evidence="3 6" id="KW-0418">Kinase</keyword>
<evidence type="ECO:0000256" key="1">
    <source>
        <dbReference type="ARBA" id="ARBA00010164"/>
    </source>
</evidence>
<dbReference type="EMBL" id="QLMK01000023">
    <property type="protein sequence ID" value="RAK25530.1"/>
    <property type="molecule type" value="Genomic_DNA"/>
</dbReference>